<dbReference type="CDD" id="cd02440">
    <property type="entry name" value="AdoMet_MTases"/>
    <property type="match status" value="1"/>
</dbReference>
<dbReference type="PANTHER" id="PTHR43591:SF24">
    <property type="entry name" value="2-METHOXY-6-POLYPRENYL-1,4-BENZOQUINOL METHYLASE, MITOCHONDRIAL"/>
    <property type="match status" value="1"/>
</dbReference>
<sequence length="323" mass="35231">MAASDPAVSSSRPSTPSLYTIDAENAAETSRLIMQDQLLTQAMGGLLPELTAEELRSVRRVLDIGCGPGGWVLALAAAYPSLEVVGFDISETMIRYAIAQARVHGLTNVSFEVMDARQPLAFQDASFDLINARWIFAFMDQASWRSLIAECWRLLPPGGLLRLSEPELTVTNSPAFQTLMGYFYEALARLKRTFSVDGHSSGVPSLLGKLLQEAGFVAIRKIPYVVDGSYGTEMYAISVKDAEVALALTKPFLLRHTSLSETEFEALYERMLVEMLSEEHVGLCYALTVCGRKPGQLHEPARRGAEGQGEADGAGRNGRSDYG</sequence>
<dbReference type="PANTHER" id="PTHR43591">
    <property type="entry name" value="METHYLTRANSFERASE"/>
    <property type="match status" value="1"/>
</dbReference>
<dbReference type="InterPro" id="IPR041698">
    <property type="entry name" value="Methyltransf_25"/>
</dbReference>
<feature type="region of interest" description="Disordered" evidence="1">
    <location>
        <begin position="298"/>
        <end position="323"/>
    </location>
</feature>
<dbReference type="Gene3D" id="3.40.50.150">
    <property type="entry name" value="Vaccinia Virus protein VP39"/>
    <property type="match status" value="1"/>
</dbReference>
<dbReference type="AlphaFoldDB" id="A0A455SZY6"/>
<protein>
    <recommendedName>
        <fullName evidence="2">Methyltransferase domain-containing protein</fullName>
    </recommendedName>
</protein>
<dbReference type="Pfam" id="PF13649">
    <property type="entry name" value="Methyltransf_25"/>
    <property type="match status" value="1"/>
</dbReference>
<evidence type="ECO:0000256" key="1">
    <source>
        <dbReference type="SAM" id="MobiDB-lite"/>
    </source>
</evidence>
<dbReference type="InterPro" id="IPR029063">
    <property type="entry name" value="SAM-dependent_MTases_sf"/>
</dbReference>
<evidence type="ECO:0000313" key="3">
    <source>
        <dbReference type="EMBL" id="BBH93148.1"/>
    </source>
</evidence>
<dbReference type="SUPFAM" id="SSF53335">
    <property type="entry name" value="S-adenosyl-L-methionine-dependent methyltransferases"/>
    <property type="match status" value="1"/>
</dbReference>
<accession>A0A455SZY6</accession>
<dbReference type="EMBL" id="AP019377">
    <property type="protein sequence ID" value="BBH93148.1"/>
    <property type="molecule type" value="Genomic_DNA"/>
</dbReference>
<proteinExistence type="predicted"/>
<organism evidence="3">
    <name type="scientific">Thermogemmatispora argillosa</name>
    <dbReference type="NCBI Taxonomy" id="2045280"/>
    <lineage>
        <taxon>Bacteria</taxon>
        <taxon>Bacillati</taxon>
        <taxon>Chloroflexota</taxon>
        <taxon>Ktedonobacteria</taxon>
        <taxon>Thermogemmatisporales</taxon>
        <taxon>Thermogemmatisporaceae</taxon>
        <taxon>Thermogemmatispora</taxon>
    </lineage>
</organism>
<gene>
    <name evidence="3" type="ORF">KTA_13470</name>
</gene>
<feature type="domain" description="Methyltransferase" evidence="2">
    <location>
        <begin position="61"/>
        <end position="159"/>
    </location>
</feature>
<name>A0A455SZY6_9CHLR</name>
<reference evidence="3" key="1">
    <citation type="submission" date="2018-12" db="EMBL/GenBank/DDBJ databases">
        <title>Novel natural products biosynthetic potential of the class Ktedonobacteria.</title>
        <authorList>
            <person name="Zheng Y."/>
            <person name="Saitou A."/>
            <person name="Wang C.M."/>
            <person name="Toyoda A."/>
            <person name="Minakuchi Y."/>
            <person name="Sekiguchi Y."/>
            <person name="Ueda K."/>
            <person name="Takano H."/>
            <person name="Sakai Y."/>
            <person name="Yokota A."/>
            <person name="Yabe S."/>
        </authorList>
    </citation>
    <scope>NUCLEOTIDE SEQUENCE</scope>
    <source>
        <strain evidence="3">A3-2</strain>
    </source>
</reference>
<dbReference type="GO" id="GO:0008168">
    <property type="term" value="F:methyltransferase activity"/>
    <property type="evidence" value="ECO:0007669"/>
    <property type="project" value="TreeGrafter"/>
</dbReference>
<evidence type="ECO:0000259" key="2">
    <source>
        <dbReference type="Pfam" id="PF13649"/>
    </source>
</evidence>
<feature type="compositionally biased region" description="Gly residues" evidence="1">
    <location>
        <begin position="306"/>
        <end position="316"/>
    </location>
</feature>